<dbReference type="AlphaFoldDB" id="A0A811MJ09"/>
<accession>A0A811MJ09</accession>
<keyword evidence="1" id="KW-0539">Nucleus</keyword>
<comment type="caution">
    <text evidence="2">Lacks conserved residue(s) required for the propagation of feature annotation.</text>
</comment>
<dbReference type="Proteomes" id="UP000604825">
    <property type="component" value="Unassembled WGS sequence"/>
</dbReference>
<feature type="compositionally biased region" description="Basic and acidic residues" evidence="3">
    <location>
        <begin position="41"/>
        <end position="58"/>
    </location>
</feature>
<proteinExistence type="predicted"/>
<dbReference type="PROSITE" id="PS51667">
    <property type="entry name" value="WRC"/>
    <property type="match status" value="1"/>
</dbReference>
<evidence type="ECO:0000313" key="5">
    <source>
        <dbReference type="EMBL" id="CAD6205235.1"/>
    </source>
</evidence>
<evidence type="ECO:0000256" key="3">
    <source>
        <dbReference type="SAM" id="MobiDB-lite"/>
    </source>
</evidence>
<feature type="region of interest" description="Disordered" evidence="3">
    <location>
        <begin position="123"/>
        <end position="147"/>
    </location>
</feature>
<evidence type="ECO:0000259" key="4">
    <source>
        <dbReference type="PROSITE" id="PS51667"/>
    </source>
</evidence>
<evidence type="ECO:0000313" key="6">
    <source>
        <dbReference type="Proteomes" id="UP000604825"/>
    </source>
</evidence>
<sequence length="168" mass="18640">MRIRKRPPARAASPGPPPPPLSLQQPMEKPREEEDKEAEEEEKRAILAAGVRDDDRVRPTAAAPASGNRNMNMNSSATDDVPKTEPQDAAATRCSRNDGKRWRCKKAAVPGYLFCDRHIAWSTRKRKPRAKEPKSHGSGVLEPTTTIPKKFAEEHGETQRNAGFFGGF</sequence>
<dbReference type="InterPro" id="IPR014977">
    <property type="entry name" value="WRC_dom"/>
</dbReference>
<dbReference type="EMBL" id="CAJGYO010000001">
    <property type="protein sequence ID" value="CAD6205235.1"/>
    <property type="molecule type" value="Genomic_DNA"/>
</dbReference>
<dbReference type="OrthoDB" id="696422at2759"/>
<evidence type="ECO:0000256" key="1">
    <source>
        <dbReference type="ARBA" id="ARBA00023242"/>
    </source>
</evidence>
<keyword evidence="6" id="KW-1185">Reference proteome</keyword>
<name>A0A811MJ09_9POAL</name>
<organism evidence="5 6">
    <name type="scientific">Miscanthus lutarioriparius</name>
    <dbReference type="NCBI Taxonomy" id="422564"/>
    <lineage>
        <taxon>Eukaryota</taxon>
        <taxon>Viridiplantae</taxon>
        <taxon>Streptophyta</taxon>
        <taxon>Embryophyta</taxon>
        <taxon>Tracheophyta</taxon>
        <taxon>Spermatophyta</taxon>
        <taxon>Magnoliopsida</taxon>
        <taxon>Liliopsida</taxon>
        <taxon>Poales</taxon>
        <taxon>Poaceae</taxon>
        <taxon>PACMAD clade</taxon>
        <taxon>Panicoideae</taxon>
        <taxon>Andropogonodae</taxon>
        <taxon>Andropogoneae</taxon>
        <taxon>Saccharinae</taxon>
        <taxon>Miscanthus</taxon>
    </lineage>
</organism>
<dbReference type="Pfam" id="PF08879">
    <property type="entry name" value="WRC"/>
    <property type="match status" value="1"/>
</dbReference>
<reference evidence="5" key="1">
    <citation type="submission" date="2020-10" db="EMBL/GenBank/DDBJ databases">
        <authorList>
            <person name="Han B."/>
            <person name="Lu T."/>
            <person name="Zhao Q."/>
            <person name="Huang X."/>
            <person name="Zhao Y."/>
        </authorList>
    </citation>
    <scope>NUCLEOTIDE SEQUENCE</scope>
</reference>
<feature type="region of interest" description="Disordered" evidence="3">
    <location>
        <begin position="1"/>
        <end position="101"/>
    </location>
</feature>
<gene>
    <name evidence="5" type="ORF">NCGR_LOCUS3068</name>
</gene>
<evidence type="ECO:0000256" key="2">
    <source>
        <dbReference type="PROSITE-ProRule" id="PRU01002"/>
    </source>
</evidence>
<feature type="domain" description="WRC" evidence="4">
    <location>
        <begin position="88"/>
        <end position="133"/>
    </location>
</feature>
<comment type="caution">
    <text evidence="5">The sequence shown here is derived from an EMBL/GenBank/DDBJ whole genome shotgun (WGS) entry which is preliminary data.</text>
</comment>
<feature type="compositionally biased region" description="Polar residues" evidence="3">
    <location>
        <begin position="67"/>
        <end position="78"/>
    </location>
</feature>
<protein>
    <recommendedName>
        <fullName evidence="4">WRC domain-containing protein</fullName>
    </recommendedName>
</protein>